<reference evidence="2" key="1">
    <citation type="submission" date="2016-11" db="EMBL/GenBank/DDBJ databases">
        <authorList>
            <person name="Varghese N."/>
            <person name="Submissions S."/>
        </authorList>
    </citation>
    <scope>NUCLEOTIDE SEQUENCE [LARGE SCALE GENOMIC DNA]</scope>
    <source>
        <strain evidence="2">DSM 24724</strain>
    </source>
</reference>
<dbReference type="OrthoDB" id="5115021at2"/>
<evidence type="ECO:0008006" key="3">
    <source>
        <dbReference type="Google" id="ProtNLM"/>
    </source>
</evidence>
<evidence type="ECO:0000313" key="1">
    <source>
        <dbReference type="EMBL" id="SHM43833.1"/>
    </source>
</evidence>
<dbReference type="AlphaFoldDB" id="A0A1M7IT85"/>
<dbReference type="RefSeq" id="WP_068844349.1">
    <property type="nucleotide sequence ID" value="NZ_FRBT01000006.1"/>
</dbReference>
<evidence type="ECO:0000313" key="2">
    <source>
        <dbReference type="Proteomes" id="UP000184028"/>
    </source>
</evidence>
<sequence length="256" mass="30105">MFNQTQIKLSNRIIINFLNIENYSDKLIALIKDEIVKIWDGDLSDDDLKFVKKQMQSFFKDKQKDEEKKLAFVAEFICHLYLRYQGFSHYSVLKNLEEIKAPKKGFDGLYELENSMWLVESKCAMPTTETNHNNKVGEAYRDIKNKIEKTSIIDNENNPWENAKNHFLHTEKKNDTLLKDIKRLKNLFIEGKKIQVQKFNVIPCSTIYLGDKWSVIDSDLLKTKLEGLLKRYHAKNINVLCVNKKSADDFLKFINE</sequence>
<organism evidence="1 2">
    <name type="scientific">Flavobacterium chilense</name>
    <dbReference type="NCBI Taxonomy" id="946677"/>
    <lineage>
        <taxon>Bacteria</taxon>
        <taxon>Pseudomonadati</taxon>
        <taxon>Bacteroidota</taxon>
        <taxon>Flavobacteriia</taxon>
        <taxon>Flavobacteriales</taxon>
        <taxon>Flavobacteriaceae</taxon>
        <taxon>Flavobacterium</taxon>
    </lineage>
</organism>
<dbReference type="Proteomes" id="UP000184028">
    <property type="component" value="Unassembled WGS sequence"/>
</dbReference>
<accession>A0A1M7IT85</accession>
<gene>
    <name evidence="1" type="ORF">SAMN05444484_10635</name>
</gene>
<dbReference type="STRING" id="946677.SAMN05444484_10635"/>
<name>A0A1M7IT85_9FLAO</name>
<dbReference type="EMBL" id="FRBT01000006">
    <property type="protein sequence ID" value="SHM43833.1"/>
    <property type="molecule type" value="Genomic_DNA"/>
</dbReference>
<protein>
    <recommendedName>
        <fullName evidence="3">Anti-bacteriophage protein A/HamA C-terminal domain-containing protein</fullName>
    </recommendedName>
</protein>
<keyword evidence="2" id="KW-1185">Reference proteome</keyword>
<proteinExistence type="predicted"/>